<evidence type="ECO:0000313" key="7">
    <source>
        <dbReference type="EMBL" id="SHJ17685.1"/>
    </source>
</evidence>
<sequence length="737" mass="81590">MNPAFRKKIKRNDRIAYWVITLGGMAIIFSVIFILILIAEVSLPLFLSPDAELHASNRIENAEKMMAVGMDEYMETGYTIDEDGEIHFFNIVDGSELDRSQLAREAGRKKLIDVDSYGRLNHSLLWEDGSLTIEQVVFRPFFDEANDNKRSILHQVDRLAEFPAPPVLPQQSLARADDEGRKVRVDLFADNRLQLQLLEVTEDFLGNEEVTEAEHLLEVHFKGKISALELSNNGRMLYAGSDQGELCRWDLSDAEEPVLLETLQGFADQRAISSLGLVFGDVSLAVGDVTGQVTTWFPVRNDSGTRVLTRIHDLSQHSGPVQALSPSPHDKSVISFSDDGLHLDHMTSERFLLALGEKDSLTSYAMTTRGNAMIGLAKDGRLISWKLDIPHPEISFGTLFGKVWYEGYDEPTYAWQSSAATDDYEPKLSLTPLIFGTLKGTFYAMLFAVPLAILGAIYTSQFARPRLRELIKPAVEVMAAIPTVIIGFLAALWLAPLIERSLGSMFLSLIMVPAALMISIAIWQAARKVEPLKRVERGFEFLAIAPIAIMAVAFAAVLGPGLENWLFAGDLKQWLFTEMDTRYDPRNCIIIAFAMGFAVIPIIFTIAEDSLSNVPNSLKAASLALGASRWQTVWRVILPSASPGIFAGTMIGFGRAVGETMIVLMATGNTAIMDLSIFNGMRPLSANIAVEIPEAPVDGSLYRTLFLSAVILFVMTFVVNTVAEIVRQRLRAKYGRF</sequence>
<feature type="transmembrane region" description="Helical" evidence="5">
    <location>
        <begin position="538"/>
        <end position="558"/>
    </location>
</feature>
<evidence type="ECO:0000256" key="2">
    <source>
        <dbReference type="ARBA" id="ARBA00022692"/>
    </source>
</evidence>
<feature type="transmembrane region" description="Helical" evidence="5">
    <location>
        <begin position="475"/>
        <end position="498"/>
    </location>
</feature>
<protein>
    <submittedName>
        <fullName evidence="7">Phosphate transport system permease protein</fullName>
    </submittedName>
</protein>
<proteinExistence type="inferred from homology"/>
<keyword evidence="2 5" id="KW-0812">Transmembrane</keyword>
<reference evidence="7 8" key="1">
    <citation type="submission" date="2016-11" db="EMBL/GenBank/DDBJ databases">
        <authorList>
            <person name="Jaros S."/>
            <person name="Januszkiewicz K."/>
            <person name="Wedrychowicz H."/>
        </authorList>
    </citation>
    <scope>NUCLEOTIDE SEQUENCE [LARGE SCALE GENOMIC DNA]</scope>
    <source>
        <strain evidence="7 8">DSM 5091</strain>
    </source>
</reference>
<dbReference type="GO" id="GO:0005886">
    <property type="term" value="C:plasma membrane"/>
    <property type="evidence" value="ECO:0007669"/>
    <property type="project" value="UniProtKB-SubCell"/>
</dbReference>
<dbReference type="OrthoDB" id="9785113at2"/>
<dbReference type="SUPFAM" id="SSF161098">
    <property type="entry name" value="MetI-like"/>
    <property type="match status" value="2"/>
</dbReference>
<dbReference type="InterPro" id="IPR001680">
    <property type="entry name" value="WD40_rpt"/>
</dbReference>
<dbReference type="InterPro" id="IPR015943">
    <property type="entry name" value="WD40/YVTN_repeat-like_dom_sf"/>
</dbReference>
<dbReference type="STRING" id="1122189.SAMN02745165_01701"/>
<keyword evidence="8" id="KW-1185">Reference proteome</keyword>
<dbReference type="InterPro" id="IPR035906">
    <property type="entry name" value="MetI-like_sf"/>
</dbReference>
<evidence type="ECO:0000256" key="4">
    <source>
        <dbReference type="ARBA" id="ARBA00023136"/>
    </source>
</evidence>
<keyword evidence="4 5" id="KW-0472">Membrane</keyword>
<organism evidence="7 8">
    <name type="scientific">Malonomonas rubra DSM 5091</name>
    <dbReference type="NCBI Taxonomy" id="1122189"/>
    <lineage>
        <taxon>Bacteria</taxon>
        <taxon>Pseudomonadati</taxon>
        <taxon>Thermodesulfobacteriota</taxon>
        <taxon>Desulfuromonadia</taxon>
        <taxon>Desulfuromonadales</taxon>
        <taxon>Geopsychrobacteraceae</taxon>
        <taxon>Malonomonas</taxon>
    </lineage>
</organism>
<feature type="transmembrane region" description="Helical" evidence="5">
    <location>
        <begin position="504"/>
        <end position="526"/>
    </location>
</feature>
<feature type="transmembrane region" description="Helical" evidence="5">
    <location>
        <begin position="701"/>
        <end position="723"/>
    </location>
</feature>
<evidence type="ECO:0000259" key="6">
    <source>
        <dbReference type="PROSITE" id="PS50928"/>
    </source>
</evidence>
<dbReference type="Pfam" id="PF00400">
    <property type="entry name" value="WD40"/>
    <property type="match status" value="1"/>
</dbReference>
<feature type="transmembrane region" description="Helical" evidence="5">
    <location>
        <begin position="442"/>
        <end position="463"/>
    </location>
</feature>
<dbReference type="GO" id="GO:0055085">
    <property type="term" value="P:transmembrane transport"/>
    <property type="evidence" value="ECO:0007669"/>
    <property type="project" value="InterPro"/>
</dbReference>
<dbReference type="PANTHER" id="PTHR42727:SF1">
    <property type="entry name" value="PHOSPHATE TRANSPORT SYSTEM PERMEASE"/>
    <property type="match status" value="1"/>
</dbReference>
<dbReference type="SUPFAM" id="SSF50978">
    <property type="entry name" value="WD40 repeat-like"/>
    <property type="match status" value="1"/>
</dbReference>
<feature type="domain" description="ABC transmembrane type-1" evidence="6">
    <location>
        <begin position="434"/>
        <end position="723"/>
    </location>
</feature>
<dbReference type="CDD" id="cd06261">
    <property type="entry name" value="TM_PBP2"/>
    <property type="match status" value="1"/>
</dbReference>
<dbReference type="AlphaFoldDB" id="A0A1M6H649"/>
<gene>
    <name evidence="7" type="ORF">SAMN02745165_01701</name>
</gene>
<dbReference type="InterPro" id="IPR000515">
    <property type="entry name" value="MetI-like"/>
</dbReference>
<evidence type="ECO:0000313" key="8">
    <source>
        <dbReference type="Proteomes" id="UP000184171"/>
    </source>
</evidence>
<dbReference type="PROSITE" id="PS50928">
    <property type="entry name" value="ABC_TM1"/>
    <property type="match status" value="1"/>
</dbReference>
<dbReference type="Gene3D" id="2.130.10.10">
    <property type="entry name" value="YVTN repeat-like/Quinoprotein amine dehydrogenase"/>
    <property type="match status" value="1"/>
</dbReference>
<evidence type="ECO:0000256" key="1">
    <source>
        <dbReference type="ARBA" id="ARBA00004651"/>
    </source>
</evidence>
<evidence type="ECO:0000256" key="3">
    <source>
        <dbReference type="ARBA" id="ARBA00022989"/>
    </source>
</evidence>
<keyword evidence="3 5" id="KW-1133">Transmembrane helix</keyword>
<dbReference type="RefSeq" id="WP_072907844.1">
    <property type="nucleotide sequence ID" value="NZ_FQZT01000005.1"/>
</dbReference>
<name>A0A1M6H649_MALRU</name>
<accession>A0A1M6H649</accession>
<comment type="similarity">
    <text evidence="5">Belongs to the binding-protein-dependent transport system permease family.</text>
</comment>
<evidence type="ECO:0000256" key="5">
    <source>
        <dbReference type="RuleBase" id="RU363032"/>
    </source>
</evidence>
<feature type="transmembrane region" description="Helical" evidence="5">
    <location>
        <begin position="15"/>
        <end position="39"/>
    </location>
</feature>
<dbReference type="Gene3D" id="1.10.3720.10">
    <property type="entry name" value="MetI-like"/>
    <property type="match status" value="2"/>
</dbReference>
<dbReference type="PANTHER" id="PTHR42727">
    <property type="entry name" value="PHOSPHATE TRANSPORT SYSTEM PERMEASE PROTEIN"/>
    <property type="match status" value="1"/>
</dbReference>
<keyword evidence="5" id="KW-0813">Transport</keyword>
<dbReference type="Pfam" id="PF00528">
    <property type="entry name" value="BPD_transp_1"/>
    <property type="match status" value="1"/>
</dbReference>
<dbReference type="InterPro" id="IPR036322">
    <property type="entry name" value="WD40_repeat_dom_sf"/>
</dbReference>
<feature type="transmembrane region" description="Helical" evidence="5">
    <location>
        <begin position="589"/>
        <end position="607"/>
    </location>
</feature>
<comment type="subcellular location">
    <subcellularLocation>
        <location evidence="1 5">Cell membrane</location>
        <topology evidence="1 5">Multi-pass membrane protein</topology>
    </subcellularLocation>
</comment>
<dbReference type="EMBL" id="FQZT01000005">
    <property type="protein sequence ID" value="SHJ17685.1"/>
    <property type="molecule type" value="Genomic_DNA"/>
</dbReference>
<dbReference type="Proteomes" id="UP000184171">
    <property type="component" value="Unassembled WGS sequence"/>
</dbReference>